<dbReference type="Pfam" id="PF13240">
    <property type="entry name" value="Zn_Ribbon_1"/>
    <property type="match status" value="1"/>
</dbReference>
<evidence type="ECO:0000256" key="1">
    <source>
        <dbReference type="SAM" id="MobiDB-lite"/>
    </source>
</evidence>
<keyword evidence="2" id="KW-0812">Transmembrane</keyword>
<sequence>MICPNCQSDNRDSAKFCNECGFPLSGKIAEVAAATSVSAARTDALEPESDIRGAAQSDSDAPPKPSSALDEAGGASEAEARSASLDALEGDFEPVPDEDSRPSANVRPNSSGPIDPAQLPAINVAGINVDENGNAFDFSDIEEEDDREATIDEHAAASQATRAFERPSSTDASHCSEDEERLVDSDYVAPRASWLSGDTMEMPRIDGGEAPQQKEYRAPDPRKKKNGKKNAIVIILAVLLALAAGAAGITYYLELWGGKMLPDVVGRTQADATYLLEEKGFSVRATQVKSDETEGVVLLMDPSAGARQEEGTEVVIHVSAARLVPSVVGMQRDEAAALFEQEGFDNIEFVTQKSDEHAGTVLAVSPEPETKGKAATPITITVSVPFTVPDVVGMKWDEAKAALEAEGYVADAAYVYDDSVEEGTAVAVDPGAGSELASGSTVTVSLAKSRGSELESAARSYLEGVGTVTIDGVAYEIESVDGVSYEGNETTAFAITGRAVTTLDGETVYGSSKRKTGTIVWNGDNEIVSLG</sequence>
<dbReference type="AlphaFoldDB" id="A0A2K2UCS4"/>
<dbReference type="InterPro" id="IPR005543">
    <property type="entry name" value="PASTA_dom"/>
</dbReference>
<keyword evidence="2" id="KW-0472">Membrane</keyword>
<dbReference type="CDD" id="cd06577">
    <property type="entry name" value="PASTA_pknB"/>
    <property type="match status" value="3"/>
</dbReference>
<feature type="transmembrane region" description="Helical" evidence="2">
    <location>
        <begin position="231"/>
        <end position="253"/>
    </location>
</feature>
<gene>
    <name evidence="4" type="ORF">C2L71_04730</name>
</gene>
<feature type="compositionally biased region" description="Basic and acidic residues" evidence="1">
    <location>
        <begin position="201"/>
        <end position="221"/>
    </location>
</feature>
<keyword evidence="5" id="KW-1185">Reference proteome</keyword>
<dbReference type="PROSITE" id="PS51178">
    <property type="entry name" value="PASTA"/>
    <property type="match status" value="2"/>
</dbReference>
<feature type="compositionally biased region" description="Polar residues" evidence="1">
    <location>
        <begin position="102"/>
        <end position="112"/>
    </location>
</feature>
<dbReference type="Pfam" id="PF03793">
    <property type="entry name" value="PASTA"/>
    <property type="match status" value="3"/>
</dbReference>
<feature type="region of interest" description="Disordered" evidence="1">
    <location>
        <begin position="198"/>
        <end position="225"/>
    </location>
</feature>
<name>A0A2K2UCS4_9ACTN</name>
<feature type="domain" description="PASTA" evidence="3">
    <location>
        <begin position="381"/>
        <end position="448"/>
    </location>
</feature>
<dbReference type="OrthoDB" id="3171453at2"/>
<dbReference type="SMART" id="SM00740">
    <property type="entry name" value="PASTA"/>
    <property type="match status" value="3"/>
</dbReference>
<protein>
    <submittedName>
        <fullName evidence="4">Penicillin-binding protein</fullName>
    </submittedName>
</protein>
<organism evidence="4 5">
    <name type="scientific">Enteroscipio rubneri</name>
    <dbReference type="NCBI Taxonomy" id="2070686"/>
    <lineage>
        <taxon>Bacteria</taxon>
        <taxon>Bacillati</taxon>
        <taxon>Actinomycetota</taxon>
        <taxon>Coriobacteriia</taxon>
        <taxon>Eggerthellales</taxon>
        <taxon>Eggerthellaceae</taxon>
        <taxon>Enteroscipio</taxon>
    </lineage>
</organism>
<evidence type="ECO:0000313" key="5">
    <source>
        <dbReference type="Proteomes" id="UP000236197"/>
    </source>
</evidence>
<reference evidence="5" key="1">
    <citation type="submission" date="2018-01" db="EMBL/GenBank/DDBJ databases">
        <title>Rubneribacter badeniensis gen. nov., sp. nov., and Colonibacter rubneri, gen. nov., sp. nov., WGS of new members of the Eggerthellaceae.</title>
        <authorList>
            <person name="Danylec N."/>
            <person name="Stoll D.A."/>
            <person name="Doetsch A."/>
            <person name="Kulling S.E."/>
            <person name="Huch M."/>
        </authorList>
    </citation>
    <scope>NUCLEOTIDE SEQUENCE [LARGE SCALE GENOMIC DNA]</scope>
    <source>
        <strain evidence="5">ResAG-96</strain>
    </source>
</reference>
<dbReference type="Proteomes" id="UP000236197">
    <property type="component" value="Unassembled WGS sequence"/>
</dbReference>
<feature type="domain" description="PASTA" evidence="3">
    <location>
        <begin position="258"/>
        <end position="320"/>
    </location>
</feature>
<dbReference type="InterPro" id="IPR026870">
    <property type="entry name" value="Zinc_ribbon_dom"/>
</dbReference>
<dbReference type="Gene3D" id="3.30.10.20">
    <property type="match status" value="3"/>
</dbReference>
<evidence type="ECO:0000313" key="4">
    <source>
        <dbReference type="EMBL" id="PNV68135.1"/>
    </source>
</evidence>
<feature type="region of interest" description="Disordered" evidence="1">
    <location>
        <begin position="35"/>
        <end position="119"/>
    </location>
</feature>
<dbReference type="EMBL" id="PPEK01000003">
    <property type="protein sequence ID" value="PNV68135.1"/>
    <property type="molecule type" value="Genomic_DNA"/>
</dbReference>
<feature type="compositionally biased region" description="Acidic residues" evidence="1">
    <location>
        <begin position="88"/>
        <end position="97"/>
    </location>
</feature>
<feature type="compositionally biased region" description="Low complexity" evidence="1">
    <location>
        <begin position="54"/>
        <end position="87"/>
    </location>
</feature>
<feature type="region of interest" description="Disordered" evidence="1">
    <location>
        <begin position="157"/>
        <end position="183"/>
    </location>
</feature>
<comment type="caution">
    <text evidence="4">The sequence shown here is derived from an EMBL/GenBank/DDBJ whole genome shotgun (WGS) entry which is preliminary data.</text>
</comment>
<evidence type="ECO:0000259" key="3">
    <source>
        <dbReference type="PROSITE" id="PS51178"/>
    </source>
</evidence>
<dbReference type="RefSeq" id="WP_103264614.1">
    <property type="nucleotide sequence ID" value="NZ_CABMLE010000003.1"/>
</dbReference>
<evidence type="ECO:0000256" key="2">
    <source>
        <dbReference type="SAM" id="Phobius"/>
    </source>
</evidence>
<accession>A0A2K2UCS4</accession>
<proteinExistence type="predicted"/>
<keyword evidence="2" id="KW-1133">Transmembrane helix</keyword>